<evidence type="ECO:0000259" key="1">
    <source>
        <dbReference type="Pfam" id="PF13966"/>
    </source>
</evidence>
<evidence type="ECO:0000313" key="3">
    <source>
        <dbReference type="RefSeq" id="XP_060675207.1"/>
    </source>
</evidence>
<reference evidence="3" key="1">
    <citation type="submission" date="2025-08" db="UniProtKB">
        <authorList>
            <consortium name="RefSeq"/>
        </authorList>
    </citation>
    <scope>IDENTIFICATION</scope>
    <source>
        <tissue evidence="3">Seedling</tissue>
    </source>
</reference>
<gene>
    <name evidence="3" type="primary">LOC132804562</name>
</gene>
<feature type="domain" description="Reverse transcriptase zinc-binding" evidence="1">
    <location>
        <begin position="54"/>
        <end position="139"/>
    </location>
</feature>
<organism evidence="2 3">
    <name type="scientific">Ziziphus jujuba</name>
    <name type="common">Chinese jujube</name>
    <name type="synonym">Ziziphus sativa</name>
    <dbReference type="NCBI Taxonomy" id="326968"/>
    <lineage>
        <taxon>Eukaryota</taxon>
        <taxon>Viridiplantae</taxon>
        <taxon>Streptophyta</taxon>
        <taxon>Embryophyta</taxon>
        <taxon>Tracheophyta</taxon>
        <taxon>Spermatophyta</taxon>
        <taxon>Magnoliopsida</taxon>
        <taxon>eudicotyledons</taxon>
        <taxon>Gunneridae</taxon>
        <taxon>Pentapetalae</taxon>
        <taxon>rosids</taxon>
        <taxon>fabids</taxon>
        <taxon>Rosales</taxon>
        <taxon>Rhamnaceae</taxon>
        <taxon>Paliureae</taxon>
        <taxon>Ziziphus</taxon>
    </lineage>
</organism>
<proteinExistence type="predicted"/>
<keyword evidence="2" id="KW-1185">Reference proteome</keyword>
<evidence type="ECO:0000313" key="2">
    <source>
        <dbReference type="Proteomes" id="UP001652623"/>
    </source>
</evidence>
<dbReference type="RefSeq" id="XP_060675207.1">
    <property type="nucleotide sequence ID" value="XM_060819224.1"/>
</dbReference>
<sequence length="304" mass="35709">MVDSLFNSDGSSRLDKLQQLFDRDTINYICKISLTNRRLEDRLIWKGNTTGCHSVKSAYILEYWNNYISSAWWKHLWKSKIHERLKIFMWKLANHGLSTTSNLLSRNMNLDRIAYVHGCASVESECHVFFHCQVAQVIWFTMPWSIKWEAMTNKTFEEKLSLIASPSVLLPVHSSDQDNFFLYATILMEHLWKIRNSTLHDKISFSLDSTMAWFTHRFHEAKKAITNCNPRHVMPTVTKSSQVIQNFHKCIWIHSDAAVKEGQSTVGVITRNHLSEVQKIRTVHFESDTFQKWQKLMAFYNPYN</sequence>
<dbReference type="GeneID" id="132804562"/>
<name>A0ABM4AER3_ZIZJJ</name>
<dbReference type="InterPro" id="IPR026960">
    <property type="entry name" value="RVT-Znf"/>
</dbReference>
<dbReference type="Pfam" id="PF13966">
    <property type="entry name" value="zf-RVT"/>
    <property type="match status" value="1"/>
</dbReference>
<accession>A0ABM4AER3</accession>
<dbReference type="Proteomes" id="UP001652623">
    <property type="component" value="Chromosome 7"/>
</dbReference>
<protein>
    <submittedName>
        <fullName evidence="3">Uncharacterized protein LOC132804562</fullName>
    </submittedName>
</protein>